<evidence type="ECO:0000259" key="1">
    <source>
        <dbReference type="Pfam" id="PF21762"/>
    </source>
</evidence>
<keyword evidence="3" id="KW-1185">Reference proteome</keyword>
<dbReference type="SUPFAM" id="SSF53098">
    <property type="entry name" value="Ribonuclease H-like"/>
    <property type="match status" value="1"/>
</dbReference>
<dbReference type="Pfam" id="PF21762">
    <property type="entry name" value="DEDDh_C"/>
    <property type="match status" value="1"/>
</dbReference>
<dbReference type="HOGENOM" id="CLU_1063784_0_0_1"/>
<dbReference type="GO" id="GO:0003676">
    <property type="term" value="F:nucleic acid binding"/>
    <property type="evidence" value="ECO:0007669"/>
    <property type="project" value="InterPro"/>
</dbReference>
<sequence>PALAASTIVVVMDCEKYESHPRVLTEYGLHTFTRSEMVPVLRKSTGFHGENLLKNIYYYHMRILGTAHFINHRFCPGNPENNHFGSTRFATKLEATEFLTRCIAWPLDPDQPNGAKCPVVFLGHAVKNELEMLQQDLDIDPSAMSNVVAVIDTQNIANEQGYRGRGDRIGLEVLTKQCSMQFRDAHTAGNDAAYTIIAAVQMVMKNRLPRPGHGRRSLQDVVDDLEKYSSSIDPGLGIANHNTVLRPLFISTHPHPHALHAA</sequence>
<dbReference type="GeneID" id="19405254"/>
<dbReference type="InterPro" id="IPR012337">
    <property type="entry name" value="RNaseH-like_sf"/>
</dbReference>
<protein>
    <recommendedName>
        <fullName evidence="1">Gfd2/YDR514C-like C-terminal domain-containing protein</fullName>
    </recommendedName>
</protein>
<evidence type="ECO:0000313" key="2">
    <source>
        <dbReference type="EMBL" id="EOA83372.1"/>
    </source>
</evidence>
<dbReference type="Proteomes" id="UP000016935">
    <property type="component" value="Unassembled WGS sequence"/>
</dbReference>
<proteinExistence type="predicted"/>
<reference evidence="2 3" key="2">
    <citation type="journal article" date="2013" name="PLoS Genet.">
        <title>Comparative genome structure, secondary metabolite, and effector coding capacity across Cochliobolus pathogens.</title>
        <authorList>
            <person name="Condon B.J."/>
            <person name="Leng Y."/>
            <person name="Wu D."/>
            <person name="Bushley K.E."/>
            <person name="Ohm R.A."/>
            <person name="Otillar R."/>
            <person name="Martin J."/>
            <person name="Schackwitz W."/>
            <person name="Grimwood J."/>
            <person name="MohdZainudin N."/>
            <person name="Xue C."/>
            <person name="Wang R."/>
            <person name="Manning V.A."/>
            <person name="Dhillon B."/>
            <person name="Tu Z.J."/>
            <person name="Steffenson B.J."/>
            <person name="Salamov A."/>
            <person name="Sun H."/>
            <person name="Lowry S."/>
            <person name="LaButti K."/>
            <person name="Han J."/>
            <person name="Copeland A."/>
            <person name="Lindquist E."/>
            <person name="Barry K."/>
            <person name="Schmutz J."/>
            <person name="Baker S.E."/>
            <person name="Ciuffetti L.M."/>
            <person name="Grigoriev I.V."/>
            <person name="Zhong S."/>
            <person name="Turgeon B.G."/>
        </authorList>
    </citation>
    <scope>NUCLEOTIDE SEQUENCE [LARGE SCALE GENOMIC DNA]</scope>
    <source>
        <strain evidence="3">28A</strain>
    </source>
</reference>
<dbReference type="GO" id="GO:0005634">
    <property type="term" value="C:nucleus"/>
    <property type="evidence" value="ECO:0007669"/>
    <property type="project" value="TreeGrafter"/>
</dbReference>
<gene>
    <name evidence="2" type="ORF">SETTUDRAFT_60252</name>
</gene>
<dbReference type="RefSeq" id="XP_008028885.1">
    <property type="nucleotide sequence ID" value="XM_008030694.1"/>
</dbReference>
<dbReference type="InterPro" id="IPR048519">
    <property type="entry name" value="Gfd2/YDR514C-like_C"/>
</dbReference>
<dbReference type="AlphaFoldDB" id="R0K4U3"/>
<dbReference type="OrthoDB" id="5953249at2759"/>
<reference evidence="2 3" key="1">
    <citation type="journal article" date="2012" name="PLoS Pathog.">
        <title>Diverse lifestyles and strategies of plant pathogenesis encoded in the genomes of eighteen Dothideomycetes fungi.</title>
        <authorList>
            <person name="Ohm R.A."/>
            <person name="Feau N."/>
            <person name="Henrissat B."/>
            <person name="Schoch C.L."/>
            <person name="Horwitz B.A."/>
            <person name="Barry K.W."/>
            <person name="Condon B.J."/>
            <person name="Copeland A.C."/>
            <person name="Dhillon B."/>
            <person name="Glaser F."/>
            <person name="Hesse C.N."/>
            <person name="Kosti I."/>
            <person name="LaButti K."/>
            <person name="Lindquist E.A."/>
            <person name="Lucas S."/>
            <person name="Salamov A.A."/>
            <person name="Bradshaw R.E."/>
            <person name="Ciuffetti L."/>
            <person name="Hamelin R.C."/>
            <person name="Kema G.H.J."/>
            <person name="Lawrence C."/>
            <person name="Scott J.A."/>
            <person name="Spatafora J.W."/>
            <person name="Turgeon B.G."/>
            <person name="de Wit P.J.G.M."/>
            <person name="Zhong S."/>
            <person name="Goodwin S.B."/>
            <person name="Grigoriev I.V."/>
        </authorList>
    </citation>
    <scope>NUCLEOTIDE SEQUENCE [LARGE SCALE GENOMIC DNA]</scope>
    <source>
        <strain evidence="3">28A</strain>
    </source>
</reference>
<organism evidence="2 3">
    <name type="scientific">Exserohilum turcicum (strain 28A)</name>
    <name type="common">Northern leaf blight fungus</name>
    <name type="synonym">Setosphaeria turcica</name>
    <dbReference type="NCBI Taxonomy" id="671987"/>
    <lineage>
        <taxon>Eukaryota</taxon>
        <taxon>Fungi</taxon>
        <taxon>Dikarya</taxon>
        <taxon>Ascomycota</taxon>
        <taxon>Pezizomycotina</taxon>
        <taxon>Dothideomycetes</taxon>
        <taxon>Pleosporomycetidae</taxon>
        <taxon>Pleosporales</taxon>
        <taxon>Pleosporineae</taxon>
        <taxon>Pleosporaceae</taxon>
        <taxon>Exserohilum</taxon>
    </lineage>
</organism>
<dbReference type="PANTHER" id="PTHR28083">
    <property type="entry name" value="GOOD FOR FULL DBP5 ACTIVITY PROTEIN 2"/>
    <property type="match status" value="1"/>
</dbReference>
<dbReference type="InterPro" id="IPR036397">
    <property type="entry name" value="RNaseH_sf"/>
</dbReference>
<dbReference type="InterPro" id="IPR040151">
    <property type="entry name" value="Gfd2/YDR514C-like"/>
</dbReference>
<feature type="domain" description="Gfd2/YDR514C-like C-terminal" evidence="1">
    <location>
        <begin position="9"/>
        <end position="202"/>
    </location>
</feature>
<evidence type="ECO:0000313" key="3">
    <source>
        <dbReference type="Proteomes" id="UP000016935"/>
    </source>
</evidence>
<dbReference type="STRING" id="671987.R0K4U3"/>
<feature type="non-terminal residue" evidence="2">
    <location>
        <position position="262"/>
    </location>
</feature>
<dbReference type="EMBL" id="KB908833">
    <property type="protein sequence ID" value="EOA83372.1"/>
    <property type="molecule type" value="Genomic_DNA"/>
</dbReference>
<feature type="non-terminal residue" evidence="2">
    <location>
        <position position="1"/>
    </location>
</feature>
<dbReference type="PANTHER" id="PTHR28083:SF1">
    <property type="entry name" value="GOOD FOR FULL DBP5 ACTIVITY PROTEIN 2"/>
    <property type="match status" value="1"/>
</dbReference>
<dbReference type="eggNOG" id="ENOG502QTQR">
    <property type="taxonomic scope" value="Eukaryota"/>
</dbReference>
<accession>R0K4U3</accession>
<dbReference type="Gene3D" id="3.30.420.10">
    <property type="entry name" value="Ribonuclease H-like superfamily/Ribonuclease H"/>
    <property type="match status" value="1"/>
</dbReference>
<name>R0K4U3_EXST2</name>